<reference evidence="8" key="3">
    <citation type="submission" date="2023-06" db="EMBL/GenBank/DDBJ databases">
        <authorList>
            <person name="Sun Q."/>
            <person name="Zhou Y."/>
        </authorList>
    </citation>
    <scope>NUCLEOTIDE SEQUENCE</scope>
    <source>
        <strain evidence="8">CGMCC 1.10859</strain>
    </source>
</reference>
<dbReference type="AlphaFoldDB" id="A0AAN4ZYF3"/>
<keyword evidence="4 6" id="KW-0676">Redox-active center</keyword>
<keyword evidence="2 6" id="KW-0049">Antioxidant</keyword>
<evidence type="ECO:0000313" key="10">
    <source>
        <dbReference type="Proteomes" id="UP000199541"/>
    </source>
</evidence>
<evidence type="ECO:0000256" key="3">
    <source>
        <dbReference type="ARBA" id="ARBA00023002"/>
    </source>
</evidence>
<comment type="function">
    <text evidence="6">Thiol-specific peroxidase that catalyzes the reduction of hydrogen peroxide and organic hydroperoxides to water and alcohols, respectively. Plays a role in cell protection against oxidative stress by detoxifying peroxides.</text>
</comment>
<dbReference type="PANTHER" id="PTHR10430:SF16">
    <property type="entry name" value="PEROXIREDOXIN-5, MITOCHONDRIAL"/>
    <property type="match status" value="1"/>
</dbReference>
<dbReference type="GO" id="GO:0008379">
    <property type="term" value="F:thioredoxin peroxidase activity"/>
    <property type="evidence" value="ECO:0007669"/>
    <property type="project" value="InterPro"/>
</dbReference>
<evidence type="ECO:0000256" key="6">
    <source>
        <dbReference type="RuleBase" id="RU366011"/>
    </source>
</evidence>
<dbReference type="PANTHER" id="PTHR10430">
    <property type="entry name" value="PEROXIREDOXIN"/>
    <property type="match status" value="1"/>
</dbReference>
<evidence type="ECO:0000259" key="7">
    <source>
        <dbReference type="PROSITE" id="PS51352"/>
    </source>
</evidence>
<protein>
    <recommendedName>
        <fullName evidence="6">Glutathione-dependent peroxiredoxin</fullName>
        <ecNumber evidence="6">1.11.1.27</ecNumber>
    </recommendedName>
</protein>
<keyword evidence="1 6" id="KW-0575">Peroxidase</keyword>
<comment type="similarity">
    <text evidence="6">Belongs to the peroxiredoxin family. Prx5 subfamily.</text>
</comment>
<dbReference type="Proteomes" id="UP000199541">
    <property type="component" value="Unassembled WGS sequence"/>
</dbReference>
<dbReference type="Gene3D" id="3.40.30.10">
    <property type="entry name" value="Glutaredoxin"/>
    <property type="match status" value="1"/>
</dbReference>
<dbReference type="EC" id="1.11.1.27" evidence="6"/>
<evidence type="ECO:0000313" key="9">
    <source>
        <dbReference type="EMBL" id="SDW40654.1"/>
    </source>
</evidence>
<dbReference type="FunFam" id="3.40.30.10:FF:000020">
    <property type="entry name" value="Peroxiredoxin"/>
    <property type="match status" value="1"/>
</dbReference>
<evidence type="ECO:0000256" key="1">
    <source>
        <dbReference type="ARBA" id="ARBA00022559"/>
    </source>
</evidence>
<evidence type="ECO:0000313" key="8">
    <source>
        <dbReference type="EMBL" id="GHD99919.1"/>
    </source>
</evidence>
<dbReference type="GO" id="GO:0034599">
    <property type="term" value="P:cellular response to oxidative stress"/>
    <property type="evidence" value="ECO:0007669"/>
    <property type="project" value="InterPro"/>
</dbReference>
<name>A0AAN4ZYF3_9RHOB</name>
<reference evidence="8" key="1">
    <citation type="journal article" date="2014" name="Int. J. Syst. Evol. Microbiol.">
        <title>Complete genome sequence of Corynebacterium casei LMG S-19264T (=DSM 44701T), isolated from a smear-ripened cheese.</title>
        <authorList>
            <consortium name="US DOE Joint Genome Institute (JGI-PGF)"/>
            <person name="Walter F."/>
            <person name="Albersmeier A."/>
            <person name="Kalinowski J."/>
            <person name="Ruckert C."/>
        </authorList>
    </citation>
    <scope>NUCLEOTIDE SEQUENCE</scope>
    <source>
        <strain evidence="8">CGMCC 1.10859</strain>
    </source>
</reference>
<dbReference type="RefSeq" id="WP_035842197.1">
    <property type="nucleotide sequence ID" value="NZ_BNAB01000003.1"/>
</dbReference>
<keyword evidence="3 6" id="KW-0560">Oxidoreductase</keyword>
<evidence type="ECO:0000256" key="5">
    <source>
        <dbReference type="PIRSR" id="PIRSR637944-1"/>
    </source>
</evidence>
<feature type="active site" description="Cysteine sulfenic acid (-SOH) intermediate" evidence="5">
    <location>
        <position position="49"/>
    </location>
</feature>
<gene>
    <name evidence="8" type="ORF">GCM10008024_09560</name>
    <name evidence="9" type="ORF">SAMN05444006_103136</name>
</gene>
<accession>A0AAN4ZYF3</accession>
<dbReference type="InterPro" id="IPR036249">
    <property type="entry name" value="Thioredoxin-like_sf"/>
</dbReference>
<dbReference type="EMBL" id="BNAB01000003">
    <property type="protein sequence ID" value="GHD99919.1"/>
    <property type="molecule type" value="Genomic_DNA"/>
</dbReference>
<proteinExistence type="inferred from homology"/>
<feature type="domain" description="Thioredoxin" evidence="7">
    <location>
        <begin position="3"/>
        <end position="164"/>
    </location>
</feature>
<dbReference type="Proteomes" id="UP000634647">
    <property type="component" value="Unassembled WGS sequence"/>
</dbReference>
<dbReference type="InterPro" id="IPR013740">
    <property type="entry name" value="Redoxin"/>
</dbReference>
<dbReference type="GO" id="GO:0042744">
    <property type="term" value="P:hydrogen peroxide catabolic process"/>
    <property type="evidence" value="ECO:0007669"/>
    <property type="project" value="TreeGrafter"/>
</dbReference>
<dbReference type="SUPFAM" id="SSF52833">
    <property type="entry name" value="Thioredoxin-like"/>
    <property type="match status" value="1"/>
</dbReference>
<organism evidence="8 11">
    <name type="scientific">Allgaiera indica</name>
    <dbReference type="NCBI Taxonomy" id="765699"/>
    <lineage>
        <taxon>Bacteria</taxon>
        <taxon>Pseudomonadati</taxon>
        <taxon>Pseudomonadota</taxon>
        <taxon>Alphaproteobacteria</taxon>
        <taxon>Rhodobacterales</taxon>
        <taxon>Paracoccaceae</taxon>
        <taxon>Allgaiera</taxon>
    </lineage>
</organism>
<evidence type="ECO:0000256" key="4">
    <source>
        <dbReference type="ARBA" id="ARBA00023284"/>
    </source>
</evidence>
<reference evidence="9 10" key="2">
    <citation type="submission" date="2016-10" db="EMBL/GenBank/DDBJ databases">
        <authorList>
            <person name="Varghese N."/>
            <person name="Submissions S."/>
        </authorList>
    </citation>
    <scope>NUCLEOTIDE SEQUENCE [LARGE SCALE GENOMIC DNA]</scope>
    <source>
        <strain evidence="9 10">DSM 24802</strain>
    </source>
</reference>
<keyword evidence="10" id="KW-1185">Reference proteome</keyword>
<evidence type="ECO:0000256" key="2">
    <source>
        <dbReference type="ARBA" id="ARBA00022862"/>
    </source>
</evidence>
<comment type="catalytic activity">
    <reaction evidence="6">
        <text>a hydroperoxide + 2 glutathione = an alcohol + glutathione disulfide + H2O</text>
        <dbReference type="Rhea" id="RHEA:62632"/>
        <dbReference type="ChEBI" id="CHEBI:15377"/>
        <dbReference type="ChEBI" id="CHEBI:30879"/>
        <dbReference type="ChEBI" id="CHEBI:35924"/>
        <dbReference type="ChEBI" id="CHEBI:57925"/>
        <dbReference type="ChEBI" id="CHEBI:58297"/>
        <dbReference type="EC" id="1.11.1.27"/>
    </reaction>
</comment>
<dbReference type="GO" id="GO:0045454">
    <property type="term" value="P:cell redox homeostasis"/>
    <property type="evidence" value="ECO:0007669"/>
    <property type="project" value="TreeGrafter"/>
</dbReference>
<dbReference type="InterPro" id="IPR037944">
    <property type="entry name" value="PRX5-like"/>
</dbReference>
<comment type="caution">
    <text evidence="8">The sequence shown here is derived from an EMBL/GenBank/DDBJ whole genome shotgun (WGS) entry which is preliminary data.</text>
</comment>
<dbReference type="Pfam" id="PF08534">
    <property type="entry name" value="Redoxin"/>
    <property type="match status" value="1"/>
</dbReference>
<dbReference type="InterPro" id="IPR013766">
    <property type="entry name" value="Thioredoxin_domain"/>
</dbReference>
<dbReference type="PROSITE" id="PS51352">
    <property type="entry name" value="THIOREDOXIN_2"/>
    <property type="match status" value="1"/>
</dbReference>
<evidence type="ECO:0000313" key="11">
    <source>
        <dbReference type="Proteomes" id="UP000634647"/>
    </source>
</evidence>
<dbReference type="CDD" id="cd03013">
    <property type="entry name" value="PRX5_like"/>
    <property type="match status" value="1"/>
</dbReference>
<dbReference type="EMBL" id="FNOB01000003">
    <property type="protein sequence ID" value="SDW40654.1"/>
    <property type="molecule type" value="Genomic_DNA"/>
</dbReference>
<dbReference type="GO" id="GO:0005737">
    <property type="term" value="C:cytoplasm"/>
    <property type="evidence" value="ECO:0007669"/>
    <property type="project" value="TreeGrafter"/>
</dbReference>
<sequence length="168" mass="17414">MTISVGEKLPGATLLKMGPDGPEPVELDSLTKGRKVVIFALPGAYTGTCTTSHVPSFIRTRKDFAAKGVDEVICISVNDPFVMGAWGEATGASDAGITMLGDTDASFTKAMGRAFSAPPAGLLDRSKRYALYAEDGVIKVLHEEESPGVCDTSGGESMLKAIGAEADG</sequence>